<feature type="compositionally biased region" description="Polar residues" evidence="1">
    <location>
        <begin position="76"/>
        <end position="85"/>
    </location>
</feature>
<dbReference type="Proteomes" id="UP001266305">
    <property type="component" value="Unassembled WGS sequence"/>
</dbReference>
<organism evidence="2 3">
    <name type="scientific">Saguinus oedipus</name>
    <name type="common">Cotton-top tamarin</name>
    <name type="synonym">Oedipomidas oedipus</name>
    <dbReference type="NCBI Taxonomy" id="9490"/>
    <lineage>
        <taxon>Eukaryota</taxon>
        <taxon>Metazoa</taxon>
        <taxon>Chordata</taxon>
        <taxon>Craniata</taxon>
        <taxon>Vertebrata</taxon>
        <taxon>Euteleostomi</taxon>
        <taxon>Mammalia</taxon>
        <taxon>Eutheria</taxon>
        <taxon>Euarchontoglires</taxon>
        <taxon>Primates</taxon>
        <taxon>Haplorrhini</taxon>
        <taxon>Platyrrhini</taxon>
        <taxon>Cebidae</taxon>
        <taxon>Callitrichinae</taxon>
        <taxon>Saguinus</taxon>
    </lineage>
</organism>
<evidence type="ECO:0000313" key="3">
    <source>
        <dbReference type="Proteomes" id="UP001266305"/>
    </source>
</evidence>
<evidence type="ECO:0000256" key="1">
    <source>
        <dbReference type="SAM" id="MobiDB-lite"/>
    </source>
</evidence>
<feature type="compositionally biased region" description="Basic and acidic residues" evidence="1">
    <location>
        <begin position="168"/>
        <end position="180"/>
    </location>
</feature>
<sequence length="285" mass="30970">MALPAGGLACRRRPPRVGHVGTKRELPGDLISSRVNRSLPSSQALPPPLSRRCCGEPEPPAWPGPALPKARLQGPAPQQTANSYAGRSWGGRGTLSLAVSRTPTREHPDSRPPTPHFPASRWPLEGQPPRDLDLHSEPAFLRSGKDPKSSPASSPSFAVQGPKVRSTGRREPSGGRELRALRTGRQRGSPCAFGRETELRLPWVSSQERLRGRGWSPGAERVRARPLRFCVWISFGALWRRISAPPIGWGEAGDPEPTPETPGFQSGRLRLVSQRVLFAAPAAPR</sequence>
<name>A0ABQ9VQ96_SAGOE</name>
<keyword evidence="3" id="KW-1185">Reference proteome</keyword>
<dbReference type="EMBL" id="JASSZA010000005">
    <property type="protein sequence ID" value="KAK2111340.1"/>
    <property type="molecule type" value="Genomic_DNA"/>
</dbReference>
<proteinExistence type="predicted"/>
<reference evidence="2 3" key="1">
    <citation type="submission" date="2023-05" db="EMBL/GenBank/DDBJ databases">
        <title>B98-5 Cell Line De Novo Hybrid Assembly: An Optical Mapping Approach.</title>
        <authorList>
            <person name="Kananen K."/>
            <person name="Auerbach J.A."/>
            <person name="Kautto E."/>
            <person name="Blachly J.S."/>
        </authorList>
    </citation>
    <scope>NUCLEOTIDE SEQUENCE [LARGE SCALE GENOMIC DNA]</scope>
    <source>
        <strain evidence="2">B95-8</strain>
        <tissue evidence="2">Cell line</tissue>
    </source>
</reference>
<accession>A0ABQ9VQ96</accession>
<feature type="region of interest" description="Disordered" evidence="1">
    <location>
        <begin position="1"/>
        <end position="193"/>
    </location>
</feature>
<feature type="compositionally biased region" description="Pro residues" evidence="1">
    <location>
        <begin position="57"/>
        <end position="66"/>
    </location>
</feature>
<gene>
    <name evidence="2" type="ORF">P7K49_011086</name>
</gene>
<comment type="caution">
    <text evidence="2">The sequence shown here is derived from an EMBL/GenBank/DDBJ whole genome shotgun (WGS) entry which is preliminary data.</text>
</comment>
<evidence type="ECO:0000313" key="2">
    <source>
        <dbReference type="EMBL" id="KAK2111340.1"/>
    </source>
</evidence>
<protein>
    <submittedName>
        <fullName evidence="2">Uncharacterized protein</fullName>
    </submittedName>
</protein>